<dbReference type="PANTHER" id="PTHR43861">
    <property type="entry name" value="TRANS-ACONITATE 2-METHYLTRANSFERASE-RELATED"/>
    <property type="match status" value="1"/>
</dbReference>
<gene>
    <name evidence="2" type="ORF">B1J93_13765</name>
</gene>
<dbReference type="RefSeq" id="WP_082293217.1">
    <property type="nucleotide sequence ID" value="NZ_MVIT01000071.1"/>
</dbReference>
<reference evidence="2 3" key="1">
    <citation type="submission" date="2017-02" db="EMBL/GenBank/DDBJ databases">
        <title>Comparative genomic analysis of Brazilian Leptospira kirschneri strains of different serogroups.</title>
        <authorList>
            <person name="Moreno L.Z."/>
            <person name="Miraglia F."/>
            <person name="Kremer F.S."/>
            <person name="Eslabao M.R."/>
            <person name="Lilenbaum W."/>
            <person name="Dellagostin O.A."/>
            <person name="Moreno A.M."/>
        </authorList>
    </citation>
    <scope>NUCLEOTIDE SEQUENCE [LARGE SCALE GENOMIC DNA]</scope>
    <source>
        <strain evidence="2 3">M110/06</strain>
    </source>
</reference>
<protein>
    <submittedName>
        <fullName evidence="2">D-mycarose 3-C-methyltransferase</fullName>
    </submittedName>
</protein>
<dbReference type="CDD" id="cd02440">
    <property type="entry name" value="AdoMet_MTases"/>
    <property type="match status" value="1"/>
</dbReference>
<feature type="domain" description="Methyltransferase putative zinc binding" evidence="1">
    <location>
        <begin position="4"/>
        <end position="63"/>
    </location>
</feature>
<dbReference type="InterPro" id="IPR038576">
    <property type="entry name" value="Methyltransf_Zn-bd_dom_put_sf"/>
</dbReference>
<accession>A0A1T1DLB3</accession>
<proteinExistence type="predicted"/>
<dbReference type="GO" id="GO:0032259">
    <property type="term" value="P:methylation"/>
    <property type="evidence" value="ECO:0007669"/>
    <property type="project" value="UniProtKB-KW"/>
</dbReference>
<dbReference type="GO" id="GO:0008168">
    <property type="term" value="F:methyltransferase activity"/>
    <property type="evidence" value="ECO:0007669"/>
    <property type="project" value="UniProtKB-KW"/>
</dbReference>
<organism evidence="2 3">
    <name type="scientific">Leptospira kirschneri serovar Pomona</name>
    <dbReference type="NCBI Taxonomy" id="561005"/>
    <lineage>
        <taxon>Bacteria</taxon>
        <taxon>Pseudomonadati</taxon>
        <taxon>Spirochaetota</taxon>
        <taxon>Spirochaetia</taxon>
        <taxon>Leptospirales</taxon>
        <taxon>Leptospiraceae</taxon>
        <taxon>Leptospira</taxon>
    </lineage>
</organism>
<evidence type="ECO:0000313" key="2">
    <source>
        <dbReference type="EMBL" id="OOV41353.1"/>
    </source>
</evidence>
<dbReference type="EMBL" id="MVIT01000071">
    <property type="protein sequence ID" value="OOV41353.1"/>
    <property type="molecule type" value="Genomic_DNA"/>
</dbReference>
<dbReference type="AlphaFoldDB" id="A0A1T1DLB3"/>
<dbReference type="InterPro" id="IPR013630">
    <property type="entry name" value="Methyltransf_Zn-bd_dom_put"/>
</dbReference>
<dbReference type="Pfam" id="PF13489">
    <property type="entry name" value="Methyltransf_23"/>
    <property type="match status" value="1"/>
</dbReference>
<keyword evidence="2" id="KW-0489">Methyltransferase</keyword>
<sequence>MNLCRLCKKPHLNTLIHFGKHPIVNNFLKEKDESYLEFPFELVYCEDCGFMQIMDPIDPKILYKNYFTISSWKNQPHVPRLVEVMEAIYSLEKKEKILEIGCNDGSFIDFLKLRGYKNIYGIEPTLDASTIAIDKGHEVYNVFWTYQYALTFLSGKEKFDVIIARQVLEHITDLEDFISGINYVLKDDGALVVEIPDSDWNLEYLDYTLWEEHVNYFTIESLINLFSFYGYKLVHYEVTLFSGRTIIAYFQKSGKILKQTSFTRKGKVIRYGKMFKIFKEKFSKYISKYKRSAMYGCGARSANFVNFIDDQTEKQNLYVPGSRLQIISSDKLSEKIDHVLLGVNTENENRVLTKRLNKGITYNSILPPSRLLPEFWEEMIND</sequence>
<dbReference type="PANTHER" id="PTHR43861:SF5">
    <property type="entry name" value="BLL5978 PROTEIN"/>
    <property type="match status" value="1"/>
</dbReference>
<dbReference type="Gene3D" id="3.40.50.150">
    <property type="entry name" value="Vaccinia Virus protein VP39"/>
    <property type="match status" value="1"/>
</dbReference>
<evidence type="ECO:0000259" key="1">
    <source>
        <dbReference type="Pfam" id="PF08421"/>
    </source>
</evidence>
<dbReference type="Pfam" id="PF08421">
    <property type="entry name" value="Methyltransf_13"/>
    <property type="match status" value="1"/>
</dbReference>
<dbReference type="Gene3D" id="3.40.50.720">
    <property type="entry name" value="NAD(P)-binding Rossmann-like Domain"/>
    <property type="match status" value="1"/>
</dbReference>
<dbReference type="SUPFAM" id="SSF53335">
    <property type="entry name" value="S-adenosyl-L-methionine-dependent methyltransferases"/>
    <property type="match status" value="1"/>
</dbReference>
<dbReference type="Proteomes" id="UP000191008">
    <property type="component" value="Unassembled WGS sequence"/>
</dbReference>
<evidence type="ECO:0000313" key="3">
    <source>
        <dbReference type="Proteomes" id="UP000191008"/>
    </source>
</evidence>
<keyword evidence="2" id="KW-0808">Transferase</keyword>
<comment type="caution">
    <text evidence="2">The sequence shown here is derived from an EMBL/GenBank/DDBJ whole genome shotgun (WGS) entry which is preliminary data.</text>
</comment>
<dbReference type="Gene3D" id="6.20.50.110">
    <property type="entry name" value="Methyltransferase, zinc-binding domain"/>
    <property type="match status" value="1"/>
</dbReference>
<dbReference type="InterPro" id="IPR029063">
    <property type="entry name" value="SAM-dependent_MTases_sf"/>
</dbReference>
<name>A0A1T1DLB3_9LEPT</name>